<evidence type="ECO:0000313" key="4">
    <source>
        <dbReference type="Proteomes" id="UP001549047"/>
    </source>
</evidence>
<proteinExistence type="predicted"/>
<keyword evidence="3" id="KW-0808">Transferase</keyword>
<comment type="caution">
    <text evidence="3">The sequence shown here is derived from an EMBL/GenBank/DDBJ whole genome shotgun (WGS) entry which is preliminary data.</text>
</comment>
<dbReference type="InterPro" id="IPR050268">
    <property type="entry name" value="NADH-dep_flavin_reductase"/>
</dbReference>
<evidence type="ECO:0000256" key="1">
    <source>
        <dbReference type="ARBA" id="ARBA00023002"/>
    </source>
</evidence>
<sequence length="163" mass="17570">MSAPGIDPKLYRDAMARYAGHVQIVTTAHEGVRRGVTITAACSVSDSPAMVLVCLNRHNASNDIFAESGVFALNTLAAHHKGLADAFAGFAKLPVEERFAMGEWDELVTGAPTLKDAIAAYDCRIVDTKSVSTHNIFFGEVVGLRLGSKDQSLVYMDRSYHAI</sequence>
<dbReference type="InterPro" id="IPR012349">
    <property type="entry name" value="Split_barrel_FMN-bd"/>
</dbReference>
<dbReference type="PANTHER" id="PTHR30466:SF1">
    <property type="entry name" value="FMN REDUCTASE (NADH) RUTF"/>
    <property type="match status" value="1"/>
</dbReference>
<dbReference type="SMART" id="SM00903">
    <property type="entry name" value="Flavin_Reduct"/>
    <property type="match status" value="1"/>
</dbReference>
<evidence type="ECO:0000259" key="2">
    <source>
        <dbReference type="SMART" id="SM00903"/>
    </source>
</evidence>
<name>A0ABV2IZ37_9HYPH</name>
<feature type="domain" description="Flavin reductase like" evidence="2">
    <location>
        <begin position="15"/>
        <end position="162"/>
    </location>
</feature>
<protein>
    <submittedName>
        <fullName evidence="3">Cob(II)yrinic acid a,c-diamide reductase</fullName>
        <ecNumber evidence="3">2.5.1.17</ecNumber>
    </submittedName>
</protein>
<dbReference type="PANTHER" id="PTHR30466">
    <property type="entry name" value="FLAVIN REDUCTASE"/>
    <property type="match status" value="1"/>
</dbReference>
<dbReference type="InterPro" id="IPR002563">
    <property type="entry name" value="Flavin_Rdtase-like_dom"/>
</dbReference>
<dbReference type="Gene3D" id="2.30.110.10">
    <property type="entry name" value="Electron Transport, Fmn-binding Protein, Chain A"/>
    <property type="match status" value="1"/>
</dbReference>
<evidence type="ECO:0000313" key="3">
    <source>
        <dbReference type="EMBL" id="MET3612904.1"/>
    </source>
</evidence>
<dbReference type="Pfam" id="PF01613">
    <property type="entry name" value="Flavin_Reduct"/>
    <property type="match status" value="1"/>
</dbReference>
<dbReference type="SUPFAM" id="SSF50475">
    <property type="entry name" value="FMN-binding split barrel"/>
    <property type="match status" value="1"/>
</dbReference>
<organism evidence="3 4">
    <name type="scientific">Rhizobium aquaticum</name>
    <dbReference type="NCBI Taxonomy" id="1549636"/>
    <lineage>
        <taxon>Bacteria</taxon>
        <taxon>Pseudomonadati</taxon>
        <taxon>Pseudomonadota</taxon>
        <taxon>Alphaproteobacteria</taxon>
        <taxon>Hyphomicrobiales</taxon>
        <taxon>Rhizobiaceae</taxon>
        <taxon>Rhizobium/Agrobacterium group</taxon>
        <taxon>Rhizobium</taxon>
    </lineage>
</organism>
<dbReference type="EMBL" id="JBEPMB010000001">
    <property type="protein sequence ID" value="MET3612904.1"/>
    <property type="molecule type" value="Genomic_DNA"/>
</dbReference>
<gene>
    <name evidence="3" type="ORF">ABID16_001209</name>
</gene>
<dbReference type="Proteomes" id="UP001549047">
    <property type="component" value="Unassembled WGS sequence"/>
</dbReference>
<accession>A0ABV2IZ37</accession>
<keyword evidence="1" id="KW-0560">Oxidoreductase</keyword>
<dbReference type="GO" id="GO:0008817">
    <property type="term" value="F:corrinoid adenosyltransferase activity"/>
    <property type="evidence" value="ECO:0007669"/>
    <property type="project" value="UniProtKB-EC"/>
</dbReference>
<reference evidence="3 4" key="1">
    <citation type="submission" date="2024-06" db="EMBL/GenBank/DDBJ databases">
        <title>Genomic Encyclopedia of Type Strains, Phase IV (KMG-IV): sequencing the most valuable type-strain genomes for metagenomic binning, comparative biology and taxonomic classification.</title>
        <authorList>
            <person name="Goeker M."/>
        </authorList>
    </citation>
    <scope>NUCLEOTIDE SEQUENCE [LARGE SCALE GENOMIC DNA]</scope>
    <source>
        <strain evidence="3 4">DSM 29780</strain>
    </source>
</reference>
<keyword evidence="4" id="KW-1185">Reference proteome</keyword>
<dbReference type="EC" id="2.5.1.17" evidence="3"/>